<keyword evidence="6" id="KW-1185">Reference proteome</keyword>
<sequence>MTQVGCLERWNPLEVGVSALRSVAAAALLATGISGLATVPSSAEELTCLPPERMEAPAGVEPANKKIGVSVAYLKVPFYANFKTGLQDGADHYGFTYELVDGNSGDVATELANLQNFIAQSYDLIVLTPSGEGIIPGIKLVNDAGIPLIEANNKAGFGKDEVGVLTYVGADDVAFGRLQGDLVDKAFNGEAAKIAYIMGFPGSPAQVLRAKGWDEFLAANSQYDEIARMTDDFDGAKALAVVQDLLSRFPKGELDAIVMQGPEASAAVDFAIRSGRDEVKFIVGDYPADVRQMIHDGKIYGTVNQDPYPQAYNAMRMAWLHFNGKDSEIPTPYFLDLPLVTQENAKDIPPAWGC</sequence>
<dbReference type="PANTHER" id="PTHR46847">
    <property type="entry name" value="D-ALLOSE-BINDING PERIPLASMIC PROTEIN-RELATED"/>
    <property type="match status" value="1"/>
</dbReference>
<dbReference type="Pfam" id="PF13407">
    <property type="entry name" value="Peripla_BP_4"/>
    <property type="match status" value="1"/>
</dbReference>
<dbReference type="PANTHER" id="PTHR46847:SF1">
    <property type="entry name" value="D-ALLOSE-BINDING PERIPLASMIC PROTEIN-RELATED"/>
    <property type="match status" value="1"/>
</dbReference>
<dbReference type="EMBL" id="FMXQ01000015">
    <property type="protein sequence ID" value="SDB58436.1"/>
    <property type="molecule type" value="Genomic_DNA"/>
</dbReference>
<dbReference type="SUPFAM" id="SSF53822">
    <property type="entry name" value="Periplasmic binding protein-like I"/>
    <property type="match status" value="1"/>
</dbReference>
<dbReference type="GO" id="GO:0030246">
    <property type="term" value="F:carbohydrate binding"/>
    <property type="evidence" value="ECO:0007669"/>
    <property type="project" value="UniProtKB-ARBA"/>
</dbReference>
<reference evidence="5 6" key="1">
    <citation type="submission" date="2016-10" db="EMBL/GenBank/DDBJ databases">
        <authorList>
            <person name="de Groot N.N."/>
        </authorList>
    </citation>
    <scope>NUCLEOTIDE SEQUENCE [LARGE SCALE GENOMIC DNA]</scope>
    <source>
        <strain evidence="5 6">ATCC 35022</strain>
    </source>
</reference>
<evidence type="ECO:0000259" key="4">
    <source>
        <dbReference type="Pfam" id="PF13407"/>
    </source>
</evidence>
<evidence type="ECO:0000313" key="6">
    <source>
        <dbReference type="Proteomes" id="UP000199071"/>
    </source>
</evidence>
<comment type="similarity">
    <text evidence="2">Belongs to the bacterial solute-binding protein 2 family.</text>
</comment>
<dbReference type="GO" id="GO:0030313">
    <property type="term" value="C:cell envelope"/>
    <property type="evidence" value="ECO:0007669"/>
    <property type="project" value="UniProtKB-SubCell"/>
</dbReference>
<dbReference type="Proteomes" id="UP000199071">
    <property type="component" value="Unassembled WGS sequence"/>
</dbReference>
<evidence type="ECO:0000256" key="1">
    <source>
        <dbReference type="ARBA" id="ARBA00004196"/>
    </source>
</evidence>
<dbReference type="CDD" id="cd01536">
    <property type="entry name" value="PBP1_ABC_sugar_binding-like"/>
    <property type="match status" value="1"/>
</dbReference>
<gene>
    <name evidence="5" type="ORF">SAMN02982931_04677</name>
</gene>
<evidence type="ECO:0000256" key="3">
    <source>
        <dbReference type="ARBA" id="ARBA00022729"/>
    </source>
</evidence>
<dbReference type="InterPro" id="IPR025997">
    <property type="entry name" value="SBP_2_dom"/>
</dbReference>
<dbReference type="OrthoDB" id="9813037at2"/>
<dbReference type="InterPro" id="IPR028082">
    <property type="entry name" value="Peripla_BP_I"/>
</dbReference>
<proteinExistence type="inferred from homology"/>
<comment type="subcellular location">
    <subcellularLocation>
        <location evidence="1">Cell envelope</location>
    </subcellularLocation>
</comment>
<dbReference type="AlphaFoldDB" id="A0A1G6EMA7"/>
<dbReference type="RefSeq" id="WP_090881096.1">
    <property type="nucleotide sequence ID" value="NZ_FMXQ01000015.1"/>
</dbReference>
<name>A0A1G6EMA7_9HYPH</name>
<keyword evidence="3" id="KW-0732">Signal</keyword>
<organism evidence="5 6">
    <name type="scientific">Bauldia litoralis</name>
    <dbReference type="NCBI Taxonomy" id="665467"/>
    <lineage>
        <taxon>Bacteria</taxon>
        <taxon>Pseudomonadati</taxon>
        <taxon>Pseudomonadota</taxon>
        <taxon>Alphaproteobacteria</taxon>
        <taxon>Hyphomicrobiales</taxon>
        <taxon>Kaistiaceae</taxon>
        <taxon>Bauldia</taxon>
    </lineage>
</organism>
<dbReference type="Gene3D" id="3.40.50.2300">
    <property type="match status" value="2"/>
</dbReference>
<feature type="domain" description="Periplasmic binding protein" evidence="4">
    <location>
        <begin position="67"/>
        <end position="325"/>
    </location>
</feature>
<accession>A0A1G6EMA7</accession>
<keyword evidence="5" id="KW-0762">Sugar transport</keyword>
<keyword evidence="5" id="KW-0813">Transport</keyword>
<protein>
    <submittedName>
        <fullName evidence="5">ABC-type sugar transport system, substrate-binding protein, contains N-terminal xre family HTH domain</fullName>
    </submittedName>
</protein>
<dbReference type="STRING" id="665467.SAMN02982931_04677"/>
<evidence type="ECO:0000313" key="5">
    <source>
        <dbReference type="EMBL" id="SDB58436.1"/>
    </source>
</evidence>
<evidence type="ECO:0000256" key="2">
    <source>
        <dbReference type="ARBA" id="ARBA00007639"/>
    </source>
</evidence>